<organism evidence="2 3">
    <name type="scientific">Rhizophlyctis rosea</name>
    <dbReference type="NCBI Taxonomy" id="64517"/>
    <lineage>
        <taxon>Eukaryota</taxon>
        <taxon>Fungi</taxon>
        <taxon>Fungi incertae sedis</taxon>
        <taxon>Chytridiomycota</taxon>
        <taxon>Chytridiomycota incertae sedis</taxon>
        <taxon>Chytridiomycetes</taxon>
        <taxon>Rhizophlyctidales</taxon>
        <taxon>Rhizophlyctidaceae</taxon>
        <taxon>Rhizophlyctis</taxon>
    </lineage>
</organism>
<feature type="compositionally biased region" description="Polar residues" evidence="1">
    <location>
        <begin position="110"/>
        <end position="119"/>
    </location>
</feature>
<feature type="compositionally biased region" description="Low complexity" evidence="1">
    <location>
        <begin position="237"/>
        <end position="248"/>
    </location>
</feature>
<feature type="compositionally biased region" description="Basic and acidic residues" evidence="1">
    <location>
        <begin position="120"/>
        <end position="136"/>
    </location>
</feature>
<feature type="region of interest" description="Disordered" evidence="1">
    <location>
        <begin position="110"/>
        <end position="258"/>
    </location>
</feature>
<protein>
    <submittedName>
        <fullName evidence="2">Uncharacterized protein</fullName>
    </submittedName>
</protein>
<reference evidence="2" key="1">
    <citation type="submission" date="2020-05" db="EMBL/GenBank/DDBJ databases">
        <title>Phylogenomic resolution of chytrid fungi.</title>
        <authorList>
            <person name="Stajich J.E."/>
            <person name="Amses K."/>
            <person name="Simmons R."/>
            <person name="Seto K."/>
            <person name="Myers J."/>
            <person name="Bonds A."/>
            <person name="Quandt C.A."/>
            <person name="Barry K."/>
            <person name="Liu P."/>
            <person name="Grigoriev I."/>
            <person name="Longcore J.E."/>
            <person name="James T.Y."/>
        </authorList>
    </citation>
    <scope>NUCLEOTIDE SEQUENCE</scope>
    <source>
        <strain evidence="2">JEL0318</strain>
    </source>
</reference>
<feature type="compositionally biased region" description="Basic and acidic residues" evidence="1">
    <location>
        <begin position="304"/>
        <end position="318"/>
    </location>
</feature>
<feature type="region of interest" description="Disordered" evidence="1">
    <location>
        <begin position="1"/>
        <end position="30"/>
    </location>
</feature>
<accession>A0AAD5S8V6</accession>
<feature type="compositionally biased region" description="Polar residues" evidence="1">
    <location>
        <begin position="1"/>
        <end position="10"/>
    </location>
</feature>
<evidence type="ECO:0000313" key="3">
    <source>
        <dbReference type="Proteomes" id="UP001212841"/>
    </source>
</evidence>
<feature type="compositionally biased region" description="Low complexity" evidence="1">
    <location>
        <begin position="183"/>
        <end position="202"/>
    </location>
</feature>
<feature type="compositionally biased region" description="Low complexity" evidence="1">
    <location>
        <begin position="140"/>
        <end position="158"/>
    </location>
</feature>
<proteinExistence type="predicted"/>
<evidence type="ECO:0000313" key="2">
    <source>
        <dbReference type="EMBL" id="KAJ3047098.1"/>
    </source>
</evidence>
<feature type="compositionally biased region" description="Acidic residues" evidence="1">
    <location>
        <begin position="294"/>
        <end position="303"/>
    </location>
</feature>
<feature type="region of interest" description="Disordered" evidence="1">
    <location>
        <begin position="292"/>
        <end position="318"/>
    </location>
</feature>
<dbReference type="AlphaFoldDB" id="A0AAD5S8V6"/>
<evidence type="ECO:0000256" key="1">
    <source>
        <dbReference type="SAM" id="MobiDB-lite"/>
    </source>
</evidence>
<keyword evidence="3" id="KW-1185">Reference proteome</keyword>
<gene>
    <name evidence="2" type="ORF">HK097_000239</name>
</gene>
<dbReference type="EMBL" id="JADGJD010001028">
    <property type="protein sequence ID" value="KAJ3047098.1"/>
    <property type="molecule type" value="Genomic_DNA"/>
</dbReference>
<name>A0AAD5S8V6_9FUNG</name>
<sequence>MFDNRQQQSIAARGRSTEHNTSTPIYEASSRITGAFPDSTYDTWSGIRKTTQKAIVNAPGSSDISPEPEPKVLKIPGSDPTIIFGQYPSWWGHREHQKPKYLEHLRKQYQKANETTTDATQKKREDIGMETEEQRVVDGTTQTSLDPTTTTRPKTNTPTPEPTNPNTSKQSEPATERRSTSHTPRTLTPKSRTTSTKRSSPSHASTRSKLDHLEGTATKSSSGYGDSYADERRRRSQSPSPSSRGYSPSRHKPLAFTIAPPTRNSHIASIVDIASDFLHSDVLAALDLSVLDRESDEEDDEEDGHEHERDEMYRELGR</sequence>
<comment type="caution">
    <text evidence="2">The sequence shown here is derived from an EMBL/GenBank/DDBJ whole genome shotgun (WGS) entry which is preliminary data.</text>
</comment>
<dbReference type="Proteomes" id="UP001212841">
    <property type="component" value="Unassembled WGS sequence"/>
</dbReference>